<reference evidence="7" key="1">
    <citation type="journal article" date="2019" name="Int. J. Syst. Evol. Microbiol.">
        <title>The Global Catalogue of Microorganisms (GCM) 10K type strain sequencing project: providing services to taxonomists for standard genome sequencing and annotation.</title>
        <authorList>
            <consortium name="The Broad Institute Genomics Platform"/>
            <consortium name="The Broad Institute Genome Sequencing Center for Infectious Disease"/>
            <person name="Wu L."/>
            <person name="Ma J."/>
        </authorList>
    </citation>
    <scope>NUCLEOTIDE SEQUENCE [LARGE SCALE GENOMIC DNA]</scope>
    <source>
        <strain evidence="7">KCTC 42730</strain>
    </source>
</reference>
<dbReference type="InterPro" id="IPR036380">
    <property type="entry name" value="Isochorismatase-like_sf"/>
</dbReference>
<comment type="pathway">
    <text evidence="1">Siderophore biosynthesis.</text>
</comment>
<dbReference type="InterPro" id="IPR000868">
    <property type="entry name" value="Isochorismatase-like_dom"/>
</dbReference>
<dbReference type="Gene3D" id="3.40.50.850">
    <property type="entry name" value="Isochorismatase-like"/>
    <property type="match status" value="1"/>
</dbReference>
<dbReference type="InterPro" id="IPR036736">
    <property type="entry name" value="ACP-like_sf"/>
</dbReference>
<keyword evidence="7" id="KW-1185">Reference proteome</keyword>
<dbReference type="SUPFAM" id="SSF47336">
    <property type="entry name" value="ACP-like"/>
    <property type="match status" value="1"/>
</dbReference>
<dbReference type="EC" id="3.3.2.1" evidence="2"/>
<accession>A0ABV7CQ50</accession>
<name>A0ABV7CQ50_9GAMM</name>
<dbReference type="Gene3D" id="1.10.1200.10">
    <property type="entry name" value="ACP-like"/>
    <property type="match status" value="1"/>
</dbReference>
<dbReference type="EMBL" id="JBHRSD010000046">
    <property type="protein sequence ID" value="MFC3034651.1"/>
    <property type="molecule type" value="Genomic_DNA"/>
</dbReference>
<sequence>MAIPKIAPYCLSRAAKLPQNKVNWAFEPSKAVLLIHDVQRYFIDFYGDDSVLIQQVLSNIQELKALCTLFNIPVVYTAQPAEQSAQARALLNDMWGPGLTGQQALTAIEPSVAPGPDDIVLTKWRYSAFQRSPLEAMMKEQGRDQLLICGVYGHIGVLMSACDAFMRDIKPFVVADAIADFSLEEHQLTLTYVAGRCGVVTATETFKELRLTRGDTTLLTPDALKNHLLSLIDEEEQAFDPDENLLDYGIDSVQIMAIISKWRDSGIESSFTELAEQPTFNAWVALLQRKQEQAA</sequence>
<dbReference type="InterPro" id="IPR050272">
    <property type="entry name" value="Isochorismatase-like_hydrls"/>
</dbReference>
<evidence type="ECO:0000259" key="5">
    <source>
        <dbReference type="PROSITE" id="PS50075"/>
    </source>
</evidence>
<evidence type="ECO:0000313" key="6">
    <source>
        <dbReference type="EMBL" id="MFC3034651.1"/>
    </source>
</evidence>
<evidence type="ECO:0000313" key="7">
    <source>
        <dbReference type="Proteomes" id="UP001595453"/>
    </source>
</evidence>
<dbReference type="RefSeq" id="WP_377128346.1">
    <property type="nucleotide sequence ID" value="NZ_JBHRSD010000046.1"/>
</dbReference>
<dbReference type="Pfam" id="PF00550">
    <property type="entry name" value="PP-binding"/>
    <property type="match status" value="1"/>
</dbReference>
<dbReference type="PANTHER" id="PTHR43540:SF3">
    <property type="entry name" value="ENTEROBACTIN SYNTHASE COMPONENT B"/>
    <property type="match status" value="1"/>
</dbReference>
<evidence type="ECO:0000256" key="2">
    <source>
        <dbReference type="ARBA" id="ARBA00012100"/>
    </source>
</evidence>
<comment type="caution">
    <text evidence="6">The sequence shown here is derived from an EMBL/GenBank/DDBJ whole genome shotgun (WGS) entry which is preliminary data.</text>
</comment>
<dbReference type="PANTHER" id="PTHR43540">
    <property type="entry name" value="PEROXYUREIDOACRYLATE/UREIDOACRYLATE AMIDOHYDROLASE-RELATED"/>
    <property type="match status" value="1"/>
</dbReference>
<dbReference type="InterPro" id="IPR009081">
    <property type="entry name" value="PP-bd_ACP"/>
</dbReference>
<protein>
    <recommendedName>
        <fullName evidence="2">isochorismatase</fullName>
        <ecNumber evidence="2">3.3.2.1</ecNumber>
    </recommendedName>
</protein>
<keyword evidence="3" id="KW-0378">Hydrolase</keyword>
<proteinExistence type="predicted"/>
<comment type="catalytic activity">
    <reaction evidence="4">
        <text>isochorismate + H2O = (2S,3S)-2,3-dihydroxy-2,3-dihydrobenzoate + pyruvate</text>
        <dbReference type="Rhea" id="RHEA:11112"/>
        <dbReference type="ChEBI" id="CHEBI:15361"/>
        <dbReference type="ChEBI" id="CHEBI:15377"/>
        <dbReference type="ChEBI" id="CHEBI:29780"/>
        <dbReference type="ChEBI" id="CHEBI:58764"/>
        <dbReference type="EC" id="3.3.2.1"/>
    </reaction>
</comment>
<dbReference type="PIRSF" id="PIRSF001111">
    <property type="entry name" value="Isochorismatase"/>
    <property type="match status" value="1"/>
</dbReference>
<dbReference type="PRINTS" id="PR01398">
    <property type="entry name" value="ISCHRISMTASE"/>
</dbReference>
<evidence type="ECO:0000256" key="4">
    <source>
        <dbReference type="ARBA" id="ARBA00048590"/>
    </source>
</evidence>
<dbReference type="InterPro" id="IPR016291">
    <property type="entry name" value="Isochorismatase"/>
</dbReference>
<feature type="domain" description="Carrier" evidence="5">
    <location>
        <begin position="215"/>
        <end position="291"/>
    </location>
</feature>
<dbReference type="Pfam" id="PF00857">
    <property type="entry name" value="Isochorismatase"/>
    <property type="match status" value="1"/>
</dbReference>
<organism evidence="6 7">
    <name type="scientific">Pseudoalteromonas fenneropenaei</name>
    <dbReference type="NCBI Taxonomy" id="1737459"/>
    <lineage>
        <taxon>Bacteria</taxon>
        <taxon>Pseudomonadati</taxon>
        <taxon>Pseudomonadota</taxon>
        <taxon>Gammaproteobacteria</taxon>
        <taxon>Alteromonadales</taxon>
        <taxon>Pseudoalteromonadaceae</taxon>
        <taxon>Pseudoalteromonas</taxon>
    </lineage>
</organism>
<dbReference type="Proteomes" id="UP001595453">
    <property type="component" value="Unassembled WGS sequence"/>
</dbReference>
<gene>
    <name evidence="6" type="ORF">ACFOEE_19285</name>
</gene>
<dbReference type="PROSITE" id="PS50075">
    <property type="entry name" value="CARRIER"/>
    <property type="match status" value="1"/>
</dbReference>
<evidence type="ECO:0000256" key="3">
    <source>
        <dbReference type="ARBA" id="ARBA00022801"/>
    </source>
</evidence>
<dbReference type="SUPFAM" id="SSF52499">
    <property type="entry name" value="Isochorismatase-like hydrolases"/>
    <property type="match status" value="1"/>
</dbReference>
<evidence type="ECO:0000256" key="1">
    <source>
        <dbReference type="ARBA" id="ARBA00004924"/>
    </source>
</evidence>